<keyword evidence="8" id="KW-1185">Reference proteome</keyword>
<reference evidence="7" key="1">
    <citation type="submission" date="2023-01" db="EMBL/GenBank/DDBJ databases">
        <title>The growth and conidiation of Purpureocillium lavendulum are regulated by nitrogen source and histone H3K14 acetylation.</title>
        <authorList>
            <person name="Tang P."/>
            <person name="Han J."/>
            <person name="Zhang C."/>
            <person name="Tang P."/>
            <person name="Qi F."/>
            <person name="Zhang K."/>
            <person name="Liang L."/>
        </authorList>
    </citation>
    <scope>NUCLEOTIDE SEQUENCE</scope>
    <source>
        <strain evidence="7">YMF1.00683</strain>
    </source>
</reference>
<dbReference type="AlphaFoldDB" id="A0AB34G1M2"/>
<evidence type="ECO:0000313" key="7">
    <source>
        <dbReference type="EMBL" id="KAJ6445039.1"/>
    </source>
</evidence>
<dbReference type="GO" id="GO:0003677">
    <property type="term" value="F:DNA binding"/>
    <property type="evidence" value="ECO:0007669"/>
    <property type="project" value="InterPro"/>
</dbReference>
<dbReference type="Proteomes" id="UP001163105">
    <property type="component" value="Unassembled WGS sequence"/>
</dbReference>
<dbReference type="CDD" id="cd04730">
    <property type="entry name" value="NPD_like"/>
    <property type="match status" value="1"/>
</dbReference>
<dbReference type="SUPFAM" id="SSF51412">
    <property type="entry name" value="Inosine monophosphate dehydrogenase (IMPDH)"/>
    <property type="match status" value="1"/>
</dbReference>
<evidence type="ECO:0000313" key="8">
    <source>
        <dbReference type="Proteomes" id="UP001163105"/>
    </source>
</evidence>
<evidence type="ECO:0000256" key="1">
    <source>
        <dbReference type="ARBA" id="ARBA00022630"/>
    </source>
</evidence>
<dbReference type="InterPro" id="IPR013785">
    <property type="entry name" value="Aldolase_TIM"/>
</dbReference>
<feature type="region of interest" description="Disordered" evidence="5">
    <location>
        <begin position="403"/>
        <end position="430"/>
    </location>
</feature>
<dbReference type="Pfam" id="PF04082">
    <property type="entry name" value="Fungal_trans"/>
    <property type="match status" value="1"/>
</dbReference>
<dbReference type="GO" id="GO:0008270">
    <property type="term" value="F:zinc ion binding"/>
    <property type="evidence" value="ECO:0007669"/>
    <property type="project" value="InterPro"/>
</dbReference>
<sequence length="871" mass="94458">MASPSSSPDYMQSWFPWTQRPVILSAPMYGISNATLAVEVSKSGGLGIVPAGYNFSPGNPQVVALQSELALARKLLGLVDEPAKKMPVGVGFITCHETVSNFKETVMPLLEAHKPVAVWLFAPDPQARPRAHPDIIRRLHSSGIKAIIQVGSVAAAREAIEDGADIIVAQGTDAGGHQFALGAGLMTLVPEVRAMMQREFPSRQVALVAAGGIMNGGGVAAALALGRITGAEAVVQGTKFIVAKESSASESYKRTVLEARDGGAITIKSTVHDDIQGTPIWPGLYDGRAIVGDSYRDHEAGLPMEENIKKYQDAKQAGDVSRAITWCGTGVGLVNEEMSVKDMLEQVRGEAIGIMSSLCMAKVWPVPEVCLRCYELTTHFTLTVGLTRRELARLNADCHYDPPPCSPSTATSESPDPVFTRPPSESRSLNAWTACDSSAHEHDPLTRKLKLDWRQTTKLYFETVHPWFSILRQDELEEAVRLRAECPDVRSEGGNLGAGSSLQDEAYELLVICMHLLTTTEPTHGDDDVTANPLYQSAKQRFAAVSHLSDPSLEWIQSGLLLSLFEFGHGKTKLAYRSLSETATLARLAGIRPGRYSDDLTPGLIDNAESRRALWWGIFILDQCAHLDPALRHLPSLADSPDDDDLLPTTGVVVNGDRLQSFVINLPVSAPVSIALGGFQRAAQAATVLYHAREWESRGRQPGYGVASFVELDGKIRALLDAMLHQCHRWEIFCDALAMCISSLFVLYAPYLPRPSATVPLQGDAATCDESKALAAVGFAVKFVGDLAVNFNAQISQHALRLANLAPPAPFACFLAAEHMHFLDGENLPDSGDRHLEIFDTLKTFGKRWKVAGDLLDLAQRQSRSVEVPDV</sequence>
<proteinExistence type="predicted"/>
<dbReference type="GO" id="GO:0051213">
    <property type="term" value="F:dioxygenase activity"/>
    <property type="evidence" value="ECO:0007669"/>
    <property type="project" value="UniProtKB-KW"/>
</dbReference>
<dbReference type="InterPro" id="IPR004136">
    <property type="entry name" value="NMO"/>
</dbReference>
<dbReference type="InterPro" id="IPR007219">
    <property type="entry name" value="XnlR_reg_dom"/>
</dbReference>
<keyword evidence="4" id="KW-0539">Nucleus</keyword>
<dbReference type="Pfam" id="PF03060">
    <property type="entry name" value="NMO"/>
    <property type="match status" value="1"/>
</dbReference>
<evidence type="ECO:0000256" key="2">
    <source>
        <dbReference type="ARBA" id="ARBA00022643"/>
    </source>
</evidence>
<keyword evidence="2" id="KW-0288">FMN</keyword>
<organism evidence="7 8">
    <name type="scientific">Purpureocillium lavendulum</name>
    <dbReference type="NCBI Taxonomy" id="1247861"/>
    <lineage>
        <taxon>Eukaryota</taxon>
        <taxon>Fungi</taxon>
        <taxon>Dikarya</taxon>
        <taxon>Ascomycota</taxon>
        <taxon>Pezizomycotina</taxon>
        <taxon>Sordariomycetes</taxon>
        <taxon>Hypocreomycetidae</taxon>
        <taxon>Hypocreales</taxon>
        <taxon>Ophiocordycipitaceae</taxon>
        <taxon>Purpureocillium</taxon>
    </lineage>
</organism>
<dbReference type="CDD" id="cd12148">
    <property type="entry name" value="fungal_TF_MHR"/>
    <property type="match status" value="1"/>
</dbReference>
<keyword evidence="1" id="KW-0285">Flavoprotein</keyword>
<evidence type="ECO:0000256" key="5">
    <source>
        <dbReference type="SAM" id="MobiDB-lite"/>
    </source>
</evidence>
<keyword evidence="3" id="KW-0560">Oxidoreductase</keyword>
<accession>A0AB34G1M2</accession>
<dbReference type="GO" id="GO:0006351">
    <property type="term" value="P:DNA-templated transcription"/>
    <property type="evidence" value="ECO:0007669"/>
    <property type="project" value="InterPro"/>
</dbReference>
<dbReference type="GO" id="GO:0018580">
    <property type="term" value="F:nitronate monooxygenase activity"/>
    <property type="evidence" value="ECO:0007669"/>
    <property type="project" value="InterPro"/>
</dbReference>
<protein>
    <submittedName>
        <fullName evidence="7">2-nitropropane dioxygenase protein</fullName>
    </submittedName>
</protein>
<evidence type="ECO:0000256" key="4">
    <source>
        <dbReference type="ARBA" id="ARBA00023242"/>
    </source>
</evidence>
<evidence type="ECO:0000259" key="6">
    <source>
        <dbReference type="Pfam" id="PF04082"/>
    </source>
</evidence>
<dbReference type="PANTHER" id="PTHR32332:SF34">
    <property type="entry name" value="2-NITROPROPANE DIOXYGENASE FAMILY, PUTATIVE-RELATED"/>
    <property type="match status" value="1"/>
</dbReference>
<feature type="domain" description="Xylanolytic transcriptional activator regulatory" evidence="6">
    <location>
        <begin position="458"/>
        <end position="624"/>
    </location>
</feature>
<keyword evidence="7" id="KW-0223">Dioxygenase</keyword>
<dbReference type="EMBL" id="JAQHRD010000002">
    <property type="protein sequence ID" value="KAJ6445039.1"/>
    <property type="molecule type" value="Genomic_DNA"/>
</dbReference>
<evidence type="ECO:0000256" key="3">
    <source>
        <dbReference type="ARBA" id="ARBA00023002"/>
    </source>
</evidence>
<comment type="caution">
    <text evidence="7">The sequence shown here is derived from an EMBL/GenBank/DDBJ whole genome shotgun (WGS) entry which is preliminary data.</text>
</comment>
<gene>
    <name evidence="7" type="ORF">O9K51_03441</name>
</gene>
<dbReference type="PANTHER" id="PTHR32332">
    <property type="entry name" value="2-NITROPROPANE DIOXYGENASE"/>
    <property type="match status" value="1"/>
</dbReference>
<dbReference type="Gene3D" id="3.20.20.70">
    <property type="entry name" value="Aldolase class I"/>
    <property type="match status" value="1"/>
</dbReference>
<name>A0AB34G1M2_9HYPO</name>